<reference evidence="2" key="1">
    <citation type="submission" date="2022-12" db="EMBL/GenBank/DDBJ databases">
        <authorList>
            <person name="Petersen C."/>
        </authorList>
    </citation>
    <scope>NUCLEOTIDE SEQUENCE</scope>
    <source>
        <strain evidence="2">IBT 3081</strain>
    </source>
</reference>
<evidence type="ECO:0000313" key="2">
    <source>
        <dbReference type="EMBL" id="KAJ5360091.1"/>
    </source>
</evidence>
<feature type="region of interest" description="Disordered" evidence="1">
    <location>
        <begin position="68"/>
        <end position="88"/>
    </location>
</feature>
<keyword evidence="3" id="KW-1185">Reference proteome</keyword>
<dbReference type="GeneID" id="81466188"/>
<accession>A0A9W9RH99</accession>
<proteinExistence type="predicted"/>
<protein>
    <submittedName>
        <fullName evidence="2">Uncharacterized protein</fullName>
    </submittedName>
</protein>
<sequence length="88" mass="9798">MSSEKHDEIQPGERGHKLRSAKPVIVCLDGRQFRINQGIPQDVADKLEELFDQFSEVKYEQVPSHLKAYQMGTGEAPADGSQDAPTSE</sequence>
<comment type="caution">
    <text evidence="2">The sequence shown here is derived from an EMBL/GenBank/DDBJ whole genome shotgun (WGS) entry which is preliminary data.</text>
</comment>
<reference evidence="2" key="2">
    <citation type="journal article" date="2023" name="IMA Fungus">
        <title>Comparative genomic study of the Penicillium genus elucidates a diverse pangenome and 15 lateral gene transfer events.</title>
        <authorList>
            <person name="Petersen C."/>
            <person name="Sorensen T."/>
            <person name="Nielsen M.R."/>
            <person name="Sondergaard T.E."/>
            <person name="Sorensen J.L."/>
            <person name="Fitzpatrick D.A."/>
            <person name="Frisvad J.C."/>
            <person name="Nielsen K.L."/>
        </authorList>
    </citation>
    <scope>NUCLEOTIDE SEQUENCE</scope>
    <source>
        <strain evidence="2">IBT 3081</strain>
    </source>
</reference>
<name>A0A9W9RH99_9EURO</name>
<dbReference type="AlphaFoldDB" id="A0A9W9RH99"/>
<dbReference type="OrthoDB" id="4732505at2759"/>
<gene>
    <name evidence="2" type="ORF">N7517_009282</name>
</gene>
<organism evidence="2 3">
    <name type="scientific">Penicillium concentricum</name>
    <dbReference type="NCBI Taxonomy" id="293559"/>
    <lineage>
        <taxon>Eukaryota</taxon>
        <taxon>Fungi</taxon>
        <taxon>Dikarya</taxon>
        <taxon>Ascomycota</taxon>
        <taxon>Pezizomycotina</taxon>
        <taxon>Eurotiomycetes</taxon>
        <taxon>Eurotiomycetidae</taxon>
        <taxon>Eurotiales</taxon>
        <taxon>Aspergillaceae</taxon>
        <taxon>Penicillium</taxon>
    </lineage>
</organism>
<dbReference type="EMBL" id="JAPZBT010000004">
    <property type="protein sequence ID" value="KAJ5360091.1"/>
    <property type="molecule type" value="Genomic_DNA"/>
</dbReference>
<dbReference type="RefSeq" id="XP_056575577.1">
    <property type="nucleotide sequence ID" value="XM_056727005.1"/>
</dbReference>
<dbReference type="Proteomes" id="UP001147752">
    <property type="component" value="Unassembled WGS sequence"/>
</dbReference>
<evidence type="ECO:0000313" key="3">
    <source>
        <dbReference type="Proteomes" id="UP001147752"/>
    </source>
</evidence>
<evidence type="ECO:0000256" key="1">
    <source>
        <dbReference type="SAM" id="MobiDB-lite"/>
    </source>
</evidence>